<dbReference type="PANTHER" id="PTHR35936">
    <property type="entry name" value="MEMBRANE-BOUND LYTIC MUREIN TRANSGLYCOSYLASE F"/>
    <property type="match status" value="1"/>
</dbReference>
<dbReference type="AlphaFoldDB" id="A0AAD3NX50"/>
<protein>
    <submittedName>
        <fullName evidence="4">Glutamine ABC transporter substrate-binding protein</fullName>
    </submittedName>
</protein>
<feature type="domain" description="Solute-binding protein family 3/N-terminal" evidence="3">
    <location>
        <begin position="48"/>
        <end position="276"/>
    </location>
</feature>
<dbReference type="CDD" id="cd01004">
    <property type="entry name" value="PBP2_MidA_like"/>
    <property type="match status" value="1"/>
</dbReference>
<feature type="chain" id="PRO_5041969374" evidence="2">
    <location>
        <begin position="21"/>
        <end position="292"/>
    </location>
</feature>
<name>A0AAD3NX50_9RHOB</name>
<dbReference type="SUPFAM" id="SSF53850">
    <property type="entry name" value="Periplasmic binding protein-like II"/>
    <property type="match status" value="1"/>
</dbReference>
<evidence type="ECO:0000256" key="1">
    <source>
        <dbReference type="ARBA" id="ARBA00022729"/>
    </source>
</evidence>
<evidence type="ECO:0000313" key="5">
    <source>
        <dbReference type="Proteomes" id="UP001143349"/>
    </source>
</evidence>
<dbReference type="InterPro" id="IPR001638">
    <property type="entry name" value="Solute-binding_3/MltF_N"/>
</dbReference>
<dbReference type="Proteomes" id="UP001143349">
    <property type="component" value="Unassembled WGS sequence"/>
</dbReference>
<dbReference type="SMART" id="SM00062">
    <property type="entry name" value="PBPb"/>
    <property type="match status" value="1"/>
</dbReference>
<keyword evidence="1 2" id="KW-0732">Signal</keyword>
<dbReference type="Pfam" id="PF00497">
    <property type="entry name" value="SBP_bac_3"/>
    <property type="match status" value="1"/>
</dbReference>
<feature type="signal peptide" evidence="2">
    <location>
        <begin position="1"/>
        <end position="20"/>
    </location>
</feature>
<reference evidence="4" key="1">
    <citation type="journal article" date="2014" name="Int. J. Syst. Evol. Microbiol.">
        <title>Complete genome sequence of Corynebacterium casei LMG S-19264T (=DSM 44701T), isolated from a smear-ripened cheese.</title>
        <authorList>
            <consortium name="US DOE Joint Genome Institute (JGI-PGF)"/>
            <person name="Walter F."/>
            <person name="Albersmeier A."/>
            <person name="Kalinowski J."/>
            <person name="Ruckert C."/>
        </authorList>
    </citation>
    <scope>NUCLEOTIDE SEQUENCE</scope>
    <source>
        <strain evidence="4">VKM B-2222</strain>
    </source>
</reference>
<dbReference type="RefSeq" id="WP_010398763.1">
    <property type="nucleotide sequence ID" value="NZ_BSFH01000008.1"/>
</dbReference>
<proteinExistence type="predicted"/>
<dbReference type="Gene3D" id="3.40.190.10">
    <property type="entry name" value="Periplasmic binding protein-like II"/>
    <property type="match status" value="2"/>
</dbReference>
<keyword evidence="5" id="KW-1185">Reference proteome</keyword>
<evidence type="ECO:0000256" key="2">
    <source>
        <dbReference type="SAM" id="SignalP"/>
    </source>
</evidence>
<dbReference type="EMBL" id="BSFH01000008">
    <property type="protein sequence ID" value="GLK62883.1"/>
    <property type="molecule type" value="Genomic_DNA"/>
</dbReference>
<organism evidence="4 5">
    <name type="scientific">Paracoccus kondratievae</name>
    <dbReference type="NCBI Taxonomy" id="135740"/>
    <lineage>
        <taxon>Bacteria</taxon>
        <taxon>Pseudomonadati</taxon>
        <taxon>Pseudomonadota</taxon>
        <taxon>Alphaproteobacteria</taxon>
        <taxon>Rhodobacterales</taxon>
        <taxon>Paracoccaceae</taxon>
        <taxon>Paracoccus</taxon>
    </lineage>
</organism>
<dbReference type="PANTHER" id="PTHR35936:SF17">
    <property type="entry name" value="ARGININE-BINDING EXTRACELLULAR PROTEIN ARTP"/>
    <property type="match status" value="1"/>
</dbReference>
<sequence length="292" mass="31050">MKTFAAALISGAVLASAAAAQDLPEVTMDQSLHDRLPQKIRDAGSMISVNNGSFPPYEIVEGTKMTGASADMTDALGKLLGVEIRHETVGGLPALLTGVNSGRYQFAFGPVGDYKPRQENNDFVDWVQEFVVFAVKKGNPHGIVSLDTACGKRISVMAGGSAERVIQAQSARCAEEGKDAIKVQSYTDQPQSVLAVRSNRADAFFSSQAPLTYFVQQAGGDLELTGVGQSNGFDDIFQGAVVPKGSELGPVLTDAMAELMKNGTYEAIMRKWGLENNMIETPGMNLGGDIPR</sequence>
<accession>A0AAD3NX50</accession>
<gene>
    <name evidence="4" type="ORF">GCM10017635_03520</name>
</gene>
<evidence type="ECO:0000313" key="4">
    <source>
        <dbReference type="EMBL" id="GLK62883.1"/>
    </source>
</evidence>
<comment type="caution">
    <text evidence="4">The sequence shown here is derived from an EMBL/GenBank/DDBJ whole genome shotgun (WGS) entry which is preliminary data.</text>
</comment>
<reference evidence="4" key="2">
    <citation type="submission" date="2023-01" db="EMBL/GenBank/DDBJ databases">
        <authorList>
            <person name="Sun Q."/>
            <person name="Evtushenko L."/>
        </authorList>
    </citation>
    <scope>NUCLEOTIDE SEQUENCE</scope>
    <source>
        <strain evidence="4">VKM B-2222</strain>
    </source>
</reference>
<evidence type="ECO:0000259" key="3">
    <source>
        <dbReference type="SMART" id="SM00062"/>
    </source>
</evidence>